<feature type="binding site" evidence="11">
    <location>
        <position position="121"/>
    </location>
    <ligand>
        <name>ATP</name>
        <dbReference type="ChEBI" id="CHEBI:30616"/>
    </ligand>
</feature>
<comment type="function">
    <text evidence="11">Catalyzes the phosphorylation of the hydroxyl group of 4-methyl-5-beta-hydroxyethylthiazole (THZ).</text>
</comment>
<dbReference type="GO" id="GO:0009228">
    <property type="term" value="P:thiamine biosynthetic process"/>
    <property type="evidence" value="ECO:0007669"/>
    <property type="project" value="UniProtKB-KW"/>
</dbReference>
<feature type="binding site" evidence="11">
    <location>
        <position position="167"/>
    </location>
    <ligand>
        <name>ATP</name>
        <dbReference type="ChEBI" id="CHEBI:30616"/>
    </ligand>
</feature>
<evidence type="ECO:0000256" key="7">
    <source>
        <dbReference type="ARBA" id="ARBA00022777"/>
    </source>
</evidence>
<dbReference type="RefSeq" id="WP_013328228.1">
    <property type="nucleotide sequence ID" value="NC_014507.1"/>
</dbReference>
<keyword evidence="8 11" id="KW-0067">ATP-binding</keyword>
<evidence type="ECO:0000256" key="1">
    <source>
        <dbReference type="ARBA" id="ARBA00001771"/>
    </source>
</evidence>
<comment type="cofactor">
    <cofactor evidence="2 11">
        <name>Mg(2+)</name>
        <dbReference type="ChEBI" id="CHEBI:18420"/>
    </cofactor>
</comment>
<dbReference type="GO" id="GO:0009229">
    <property type="term" value="P:thiamine diphosphate biosynthetic process"/>
    <property type="evidence" value="ECO:0007669"/>
    <property type="project" value="UniProtKB-UniRule"/>
</dbReference>
<evidence type="ECO:0000256" key="9">
    <source>
        <dbReference type="ARBA" id="ARBA00022842"/>
    </source>
</evidence>
<gene>
    <name evidence="11" type="primary">thiM</name>
    <name evidence="12" type="ordered locus">Mpet_0272</name>
</gene>
<keyword evidence="4 11" id="KW-0808">Transferase</keyword>
<organism evidence="12 13">
    <name type="scientific">Methanolacinia petrolearia (strain DSM 11571 / OCM 486 / SEBR 4847)</name>
    <name type="common">Methanoplanus petrolearius</name>
    <dbReference type="NCBI Taxonomy" id="679926"/>
    <lineage>
        <taxon>Archaea</taxon>
        <taxon>Methanobacteriati</taxon>
        <taxon>Methanobacteriota</taxon>
        <taxon>Stenosarchaea group</taxon>
        <taxon>Methanomicrobia</taxon>
        <taxon>Methanomicrobiales</taxon>
        <taxon>Methanomicrobiaceae</taxon>
        <taxon>Methanolacinia</taxon>
    </lineage>
</organism>
<dbReference type="InterPro" id="IPR029056">
    <property type="entry name" value="Ribokinase-like"/>
</dbReference>
<dbReference type="AlphaFoldDB" id="E1RFA1"/>
<comment type="similarity">
    <text evidence="11">Belongs to the Thz kinase family.</text>
</comment>
<evidence type="ECO:0000313" key="13">
    <source>
        <dbReference type="Proteomes" id="UP000006565"/>
    </source>
</evidence>
<dbReference type="NCBIfam" id="NF006830">
    <property type="entry name" value="PRK09355.1"/>
    <property type="match status" value="1"/>
</dbReference>
<dbReference type="KEGG" id="mpi:Mpet_0272"/>
<evidence type="ECO:0000256" key="10">
    <source>
        <dbReference type="ARBA" id="ARBA00022977"/>
    </source>
</evidence>
<proteinExistence type="inferred from homology"/>
<dbReference type="PIRSF" id="PIRSF000513">
    <property type="entry name" value="Thz_kinase"/>
    <property type="match status" value="1"/>
</dbReference>
<dbReference type="OrthoDB" id="214286at2157"/>
<dbReference type="InterPro" id="IPR000417">
    <property type="entry name" value="Hyethyz_kinase"/>
</dbReference>
<dbReference type="GO" id="GO:0005524">
    <property type="term" value="F:ATP binding"/>
    <property type="evidence" value="ECO:0007669"/>
    <property type="project" value="UniProtKB-UniRule"/>
</dbReference>
<dbReference type="GO" id="GO:0004417">
    <property type="term" value="F:hydroxyethylthiazole kinase activity"/>
    <property type="evidence" value="ECO:0007669"/>
    <property type="project" value="UniProtKB-UniRule"/>
</dbReference>
<keyword evidence="5 11" id="KW-0479">Metal-binding</keyword>
<dbReference type="GO" id="GO:0000287">
    <property type="term" value="F:magnesium ion binding"/>
    <property type="evidence" value="ECO:0007669"/>
    <property type="project" value="UniProtKB-UniRule"/>
</dbReference>
<keyword evidence="9 11" id="KW-0460">Magnesium</keyword>
<dbReference type="eggNOG" id="arCOG00019">
    <property type="taxonomic scope" value="Archaea"/>
</dbReference>
<accession>E1RFA1</accession>
<dbReference type="NCBIfam" id="TIGR00694">
    <property type="entry name" value="thiM"/>
    <property type="match status" value="1"/>
</dbReference>
<reference evidence="12 13" key="1">
    <citation type="journal article" date="2010" name="Stand. Genomic Sci.">
        <title>Complete genome sequence of Methanoplanus petrolearius type strain (SEBR 4847).</title>
        <authorList>
            <person name="Brambilla E."/>
            <person name="Djao O.D."/>
            <person name="Daligault H."/>
            <person name="Lapidus A."/>
            <person name="Lucas S."/>
            <person name="Hammon N."/>
            <person name="Nolan M."/>
            <person name="Tice H."/>
            <person name="Cheng J.F."/>
            <person name="Han C."/>
            <person name="Tapia R."/>
            <person name="Goodwin L."/>
            <person name="Pitluck S."/>
            <person name="Liolios K."/>
            <person name="Ivanova N."/>
            <person name="Mavromatis K."/>
            <person name="Mikhailova N."/>
            <person name="Pati A."/>
            <person name="Chen A."/>
            <person name="Palaniappan K."/>
            <person name="Land M."/>
            <person name="Hauser L."/>
            <person name="Chang Y.J."/>
            <person name="Jeffries C.D."/>
            <person name="Rohde M."/>
            <person name="Spring S."/>
            <person name="Sikorski J."/>
            <person name="Goker M."/>
            <person name="Woyke T."/>
            <person name="Bristow J."/>
            <person name="Eisen J.A."/>
            <person name="Markowitz V."/>
            <person name="Hugenholtz P."/>
            <person name="Kyrpides N.C."/>
            <person name="Klenk H.P."/>
        </authorList>
    </citation>
    <scope>NUCLEOTIDE SEQUENCE [LARGE SCALE GENOMIC DNA]</scope>
    <source>
        <strain evidence="13">DSM 11571 / OCM 486 / SEBR 4847</strain>
    </source>
</reference>
<comment type="catalytic activity">
    <reaction evidence="1 11">
        <text>5-(2-hydroxyethyl)-4-methylthiazole + ATP = 4-methyl-5-(2-phosphooxyethyl)-thiazole + ADP + H(+)</text>
        <dbReference type="Rhea" id="RHEA:24212"/>
        <dbReference type="ChEBI" id="CHEBI:15378"/>
        <dbReference type="ChEBI" id="CHEBI:17957"/>
        <dbReference type="ChEBI" id="CHEBI:30616"/>
        <dbReference type="ChEBI" id="CHEBI:58296"/>
        <dbReference type="ChEBI" id="CHEBI:456216"/>
        <dbReference type="EC" id="2.7.1.50"/>
    </reaction>
</comment>
<keyword evidence="13" id="KW-1185">Reference proteome</keyword>
<dbReference type="GeneID" id="9742715"/>
<dbReference type="HAMAP" id="MF_00228">
    <property type="entry name" value="Thz_kinase"/>
    <property type="match status" value="1"/>
</dbReference>
<dbReference type="PRINTS" id="PR01099">
    <property type="entry name" value="HYETHTZKNASE"/>
</dbReference>
<keyword evidence="6 11" id="KW-0547">Nucleotide-binding</keyword>
<sequence length="269" mass="27731">MNGKDIAGIFARVRANRPLVHHITNIVTINDCANITISAGAAPVMTSDKAEAAEMVSAANALVLNIGTLTSFQVESMLEAGKRANELGIPVILDPVGAGATKLRTQTVMELLDRIDIAVIKGNAGEIGTIAGIEGGVRGVDSCGVLSDPEETVRACAESLNTTVVMSGPVDIISDGKKVMLVENGVSMMGNLSGTGCMGASLTGAFAAVEKDYAISSTAAFATFGRAGELAAVKSKGPYSFRTALFDELFSLNEADLAEHAKVRAKDAV</sequence>
<feature type="binding site" evidence="11">
    <location>
        <position position="194"/>
    </location>
    <ligand>
        <name>substrate</name>
    </ligand>
</feature>
<feature type="binding site" evidence="11">
    <location>
        <position position="45"/>
    </location>
    <ligand>
        <name>substrate</name>
    </ligand>
</feature>
<dbReference type="EMBL" id="CP002117">
    <property type="protein sequence ID" value="ADN35049.1"/>
    <property type="molecule type" value="Genomic_DNA"/>
</dbReference>
<dbReference type="CDD" id="cd01170">
    <property type="entry name" value="THZ_kinase"/>
    <property type="match status" value="1"/>
</dbReference>
<evidence type="ECO:0000256" key="6">
    <source>
        <dbReference type="ARBA" id="ARBA00022741"/>
    </source>
</evidence>
<evidence type="ECO:0000256" key="8">
    <source>
        <dbReference type="ARBA" id="ARBA00022840"/>
    </source>
</evidence>
<evidence type="ECO:0000256" key="2">
    <source>
        <dbReference type="ARBA" id="ARBA00001946"/>
    </source>
</evidence>
<name>E1RFA1_METP4</name>
<dbReference type="Gene3D" id="3.40.1190.20">
    <property type="match status" value="1"/>
</dbReference>
<evidence type="ECO:0000256" key="5">
    <source>
        <dbReference type="ARBA" id="ARBA00022723"/>
    </source>
</evidence>
<keyword evidence="7 11" id="KW-0418">Kinase</keyword>
<dbReference type="SUPFAM" id="SSF53613">
    <property type="entry name" value="Ribokinase-like"/>
    <property type="match status" value="1"/>
</dbReference>
<evidence type="ECO:0000256" key="3">
    <source>
        <dbReference type="ARBA" id="ARBA00004868"/>
    </source>
</evidence>
<evidence type="ECO:0000256" key="4">
    <source>
        <dbReference type="ARBA" id="ARBA00022679"/>
    </source>
</evidence>
<keyword evidence="10 11" id="KW-0784">Thiamine biosynthesis</keyword>
<dbReference type="EC" id="2.7.1.50" evidence="11"/>
<dbReference type="STRING" id="679926.Mpet_0272"/>
<evidence type="ECO:0000256" key="11">
    <source>
        <dbReference type="HAMAP-Rule" id="MF_00228"/>
    </source>
</evidence>
<protein>
    <recommendedName>
        <fullName evidence="11">Hydroxyethylthiazole kinase</fullName>
        <ecNumber evidence="11">2.7.1.50</ecNumber>
    </recommendedName>
    <alternativeName>
        <fullName evidence="11">4-methyl-5-beta-hydroxyethylthiazole kinase</fullName>
        <shortName evidence="11">TH kinase</shortName>
        <shortName evidence="11">Thz kinase</shortName>
    </alternativeName>
</protein>
<dbReference type="Pfam" id="PF02110">
    <property type="entry name" value="HK"/>
    <property type="match status" value="1"/>
</dbReference>
<dbReference type="HOGENOM" id="CLU_019943_0_0_2"/>
<evidence type="ECO:0000313" key="12">
    <source>
        <dbReference type="EMBL" id="ADN35049.1"/>
    </source>
</evidence>
<dbReference type="UniPathway" id="UPA00060">
    <property type="reaction ID" value="UER00139"/>
</dbReference>
<comment type="pathway">
    <text evidence="3 11">Cofactor biosynthesis; thiamine diphosphate biosynthesis; 4-methyl-5-(2-phosphoethyl)-thiazole from 5-(2-hydroxyethyl)-4-methylthiazole: step 1/1.</text>
</comment>
<dbReference type="Proteomes" id="UP000006565">
    <property type="component" value="Chromosome"/>
</dbReference>